<reference evidence="1" key="1">
    <citation type="submission" date="2024-07" db="EMBL/GenBank/DDBJ databases">
        <title>A survey of Mimosa microsymbionts across Brazilian biomes reveals a high diversity of Paraburkholderia nodulating endemic species, but also that Cupriavidus is common as a symbiont of widespread species.</title>
        <authorList>
            <person name="Rouws L."/>
            <person name="Barauna A."/>
            <person name="Beukes C."/>
            <person name="Rouws J.R.C."/>
            <person name="De Faria S.M."/>
            <person name="Gross E."/>
            <person name="Bueno Dos Reis Junior F."/>
            <person name="Simon M.F."/>
            <person name="Maluk M."/>
            <person name="Odee D.W."/>
            <person name="Kenicer G."/>
            <person name="Young J.P.W."/>
            <person name="Reis V.M."/>
            <person name="Zilli J."/>
            <person name="James E.K."/>
        </authorList>
    </citation>
    <scope>NUCLEOTIDE SEQUENCE</scope>
    <source>
        <strain evidence="1">EG181B</strain>
    </source>
</reference>
<proteinExistence type="predicted"/>
<evidence type="ECO:0000313" key="2">
    <source>
        <dbReference type="Proteomes" id="UP001558850"/>
    </source>
</evidence>
<name>A0ACC6UA68_9BURK</name>
<sequence>MKDGDVESPWVKVKHWRCERLSFAYFSLPLQRKVGAAPHRGNACAARRIADAGGKPKNQNRIADARGKPKNQSRTADAGSKPKNQIADARDKGKSKQRRRQRRREDHIHDP</sequence>
<accession>A0ACC6UA68</accession>
<evidence type="ECO:0000313" key="1">
    <source>
        <dbReference type="EMBL" id="MEX3936583.1"/>
    </source>
</evidence>
<gene>
    <name evidence="1" type="ORF">AB4Y32_33235</name>
</gene>
<protein>
    <submittedName>
        <fullName evidence="1">Uncharacterized protein</fullName>
    </submittedName>
</protein>
<organism evidence="1 2">
    <name type="scientific">Paraburkholderia phymatum</name>
    <dbReference type="NCBI Taxonomy" id="148447"/>
    <lineage>
        <taxon>Bacteria</taxon>
        <taxon>Pseudomonadati</taxon>
        <taxon>Pseudomonadota</taxon>
        <taxon>Betaproteobacteria</taxon>
        <taxon>Burkholderiales</taxon>
        <taxon>Burkholderiaceae</taxon>
        <taxon>Paraburkholderia</taxon>
    </lineage>
</organism>
<keyword evidence="2" id="KW-1185">Reference proteome</keyword>
<dbReference type="EMBL" id="JBFRCH010000034">
    <property type="protein sequence ID" value="MEX3936583.1"/>
    <property type="molecule type" value="Genomic_DNA"/>
</dbReference>
<comment type="caution">
    <text evidence="1">The sequence shown here is derived from an EMBL/GenBank/DDBJ whole genome shotgun (WGS) entry which is preliminary data.</text>
</comment>
<dbReference type="Proteomes" id="UP001558850">
    <property type="component" value="Unassembled WGS sequence"/>
</dbReference>